<comment type="caution">
    <text evidence="1">The sequence shown here is derived from an EMBL/GenBank/DDBJ whole genome shotgun (WGS) entry which is preliminary data.</text>
</comment>
<dbReference type="CDD" id="cd07178">
    <property type="entry name" value="terB_like_YebE"/>
    <property type="match status" value="1"/>
</dbReference>
<dbReference type="InterPro" id="IPR007486">
    <property type="entry name" value="YebE"/>
</dbReference>
<accession>A0ABT5JFE5</accession>
<dbReference type="SUPFAM" id="SSF158682">
    <property type="entry name" value="TerB-like"/>
    <property type="match status" value="1"/>
</dbReference>
<dbReference type="InterPro" id="IPR029024">
    <property type="entry name" value="TerB-like"/>
</dbReference>
<dbReference type="Gene3D" id="1.10.3680.10">
    <property type="entry name" value="TerB-like"/>
    <property type="match status" value="1"/>
</dbReference>
<evidence type="ECO:0000313" key="1">
    <source>
        <dbReference type="EMBL" id="MDC7788046.1"/>
    </source>
</evidence>
<protein>
    <submittedName>
        <fullName evidence="1">DUF533 domain-containing protein</fullName>
    </submittedName>
</protein>
<sequence>MDSKTILDTILGGAPQGAADRLGGVLGQAASDLKAGMREAAGGAPVGTGSFASVVGQILGAAATGVRAAARDVEAGTGIAAKADQALTEATGTSAGDLWARAREIAGRNPLGTGAAIGGLAALLLGTGAGRGVAAAAARLGGLAMIGGLAYRALESYKAGRPLVDLGGGVEPAPDRTPFGETADPAADQATALLMVHAMIAAAAADGVLDEAERTQIVGGLARAGLDADATAFLVDAFAKPLPVEALAAQATSPAVGAQVYAAARLAINPDNAAETAFLARLAAALRLAPNLVTNLDAAVAATAQT</sequence>
<dbReference type="RefSeq" id="WP_272778881.1">
    <property type="nucleotide sequence ID" value="NZ_JAQQLI010000036.1"/>
</dbReference>
<proteinExistence type="predicted"/>
<dbReference type="Pfam" id="PF04391">
    <property type="entry name" value="DUF533"/>
    <property type="match status" value="1"/>
</dbReference>
<name>A0ABT5JFE5_RHOTP</name>
<reference evidence="1" key="2">
    <citation type="submission" date="2023-02" db="EMBL/GenBank/DDBJ databases">
        <authorList>
            <person name="Rayyan A."/>
            <person name="Meyer T."/>
            <person name="Kyndt J.A."/>
        </authorList>
    </citation>
    <scope>NUCLEOTIDE SEQUENCE</scope>
    <source>
        <strain evidence="1">DSM 9987</strain>
    </source>
</reference>
<evidence type="ECO:0000313" key="2">
    <source>
        <dbReference type="Proteomes" id="UP001165652"/>
    </source>
</evidence>
<reference evidence="1" key="1">
    <citation type="journal article" date="2023" name="Microbiol Resour">
        <title>Genome Sequences of Rhodoplanes serenus and Two Thermotolerant Strains, Rhodoplanes tepidamans and 'Rhodoplanes cryptolactis,' Further Refine the Genus.</title>
        <authorList>
            <person name="Rayyan A.A."/>
            <person name="Kyndt J.A."/>
        </authorList>
    </citation>
    <scope>NUCLEOTIDE SEQUENCE</scope>
    <source>
        <strain evidence="1">DSM 9987</strain>
    </source>
</reference>
<organism evidence="1 2">
    <name type="scientific">Rhodoplanes tepidamans</name>
    <name type="common">Rhodoplanes cryptolactis</name>
    <dbReference type="NCBI Taxonomy" id="200616"/>
    <lineage>
        <taxon>Bacteria</taxon>
        <taxon>Pseudomonadati</taxon>
        <taxon>Pseudomonadota</taxon>
        <taxon>Alphaproteobacteria</taxon>
        <taxon>Hyphomicrobiales</taxon>
        <taxon>Nitrobacteraceae</taxon>
        <taxon>Rhodoplanes</taxon>
    </lineage>
</organism>
<gene>
    <name evidence="1" type="ORF">PQJ73_20340</name>
</gene>
<dbReference type="EMBL" id="JAQQLI010000036">
    <property type="protein sequence ID" value="MDC7788046.1"/>
    <property type="molecule type" value="Genomic_DNA"/>
</dbReference>
<dbReference type="Proteomes" id="UP001165652">
    <property type="component" value="Unassembled WGS sequence"/>
</dbReference>
<keyword evidence="2" id="KW-1185">Reference proteome</keyword>